<dbReference type="AlphaFoldDB" id="A0A7K3WR09"/>
<proteinExistence type="predicted"/>
<dbReference type="EMBL" id="JAAGVY010000017">
    <property type="protein sequence ID" value="NEN23956.1"/>
    <property type="molecule type" value="Genomic_DNA"/>
</dbReference>
<keyword evidence="2" id="KW-0732">Signal</keyword>
<name>A0A7K3WR09_9FLAO</name>
<feature type="chain" id="PRO_5029479752" evidence="2">
    <location>
        <begin position="25"/>
        <end position="77"/>
    </location>
</feature>
<accession>A0A7K3WR09</accession>
<comment type="caution">
    <text evidence="3">The sequence shown here is derived from an EMBL/GenBank/DDBJ whole genome shotgun (WGS) entry which is preliminary data.</text>
</comment>
<feature type="signal peptide" evidence="2">
    <location>
        <begin position="1"/>
        <end position="24"/>
    </location>
</feature>
<sequence length="77" mass="8373">MNKYSLITVLFILGGLLSGLSANAQASGDWLENTMLTSGKINVVVAVVSVVFVLLVIYLISIDRKLSEMEKNEIKNS</sequence>
<gene>
    <name evidence="3" type="ORF">G3O08_10640</name>
</gene>
<evidence type="ECO:0000313" key="4">
    <source>
        <dbReference type="Proteomes" id="UP000486602"/>
    </source>
</evidence>
<keyword evidence="1" id="KW-1133">Transmembrane helix</keyword>
<keyword evidence="1" id="KW-0472">Membrane</keyword>
<reference evidence="3 4" key="1">
    <citation type="submission" date="2020-02" db="EMBL/GenBank/DDBJ databases">
        <title>Out from the shadows clarifying the taxonomy of the family Cryomorphaceae and related taxa by utilizing the GTDB taxonomic framework.</title>
        <authorList>
            <person name="Bowman J.P."/>
        </authorList>
    </citation>
    <scope>NUCLEOTIDE SEQUENCE [LARGE SCALE GENOMIC DNA]</scope>
    <source>
        <strain evidence="3 4">QSSC 1-22</strain>
    </source>
</reference>
<dbReference type="RefSeq" id="WP_163285347.1">
    <property type="nucleotide sequence ID" value="NZ_JAAGVY010000017.1"/>
</dbReference>
<protein>
    <submittedName>
        <fullName evidence="3">CcmD family protein</fullName>
    </submittedName>
</protein>
<dbReference type="Proteomes" id="UP000486602">
    <property type="component" value="Unassembled WGS sequence"/>
</dbReference>
<dbReference type="Pfam" id="PF20077">
    <property type="entry name" value="CcmD_alt"/>
    <property type="match status" value="1"/>
</dbReference>
<keyword evidence="1" id="KW-0812">Transmembrane</keyword>
<feature type="transmembrane region" description="Helical" evidence="1">
    <location>
        <begin position="42"/>
        <end position="61"/>
    </location>
</feature>
<evidence type="ECO:0000256" key="1">
    <source>
        <dbReference type="SAM" id="Phobius"/>
    </source>
</evidence>
<evidence type="ECO:0000313" key="3">
    <source>
        <dbReference type="EMBL" id="NEN23956.1"/>
    </source>
</evidence>
<keyword evidence="4" id="KW-1185">Reference proteome</keyword>
<evidence type="ECO:0000256" key="2">
    <source>
        <dbReference type="SAM" id="SignalP"/>
    </source>
</evidence>
<organism evidence="3 4">
    <name type="scientific">Cryomorpha ignava</name>
    <dbReference type="NCBI Taxonomy" id="101383"/>
    <lineage>
        <taxon>Bacteria</taxon>
        <taxon>Pseudomonadati</taxon>
        <taxon>Bacteroidota</taxon>
        <taxon>Flavobacteriia</taxon>
        <taxon>Flavobacteriales</taxon>
        <taxon>Cryomorphaceae</taxon>
        <taxon>Cryomorpha</taxon>
    </lineage>
</organism>